<dbReference type="Pfam" id="PF13176">
    <property type="entry name" value="TPR_7"/>
    <property type="match status" value="1"/>
</dbReference>
<dbReference type="Pfam" id="PF13432">
    <property type="entry name" value="TPR_16"/>
    <property type="match status" value="1"/>
</dbReference>
<dbReference type="GO" id="GO:0005680">
    <property type="term" value="C:anaphase-promoting complex"/>
    <property type="evidence" value="ECO:0007669"/>
    <property type="project" value="TreeGrafter"/>
</dbReference>
<dbReference type="AlphaFoldDB" id="A0A1V9Z9Z2"/>
<proteinExistence type="predicted"/>
<evidence type="ECO:0000256" key="2">
    <source>
        <dbReference type="PROSITE-ProRule" id="PRU00339"/>
    </source>
</evidence>
<dbReference type="STRING" id="74557.A0A1V9Z9Z2"/>
<name>A0A1V9Z9Z2_9STRA</name>
<protein>
    <submittedName>
        <fullName evidence="3">Anaphase-promoting complex subunit 7</fullName>
    </submittedName>
</protein>
<evidence type="ECO:0000313" key="3">
    <source>
        <dbReference type="EMBL" id="OQR94813.1"/>
    </source>
</evidence>
<dbReference type="GO" id="GO:0051301">
    <property type="term" value="P:cell division"/>
    <property type="evidence" value="ECO:0007669"/>
    <property type="project" value="TreeGrafter"/>
</dbReference>
<gene>
    <name evidence="3" type="ORF">THRCLA_08089</name>
</gene>
<reference evidence="3 4" key="1">
    <citation type="journal article" date="2014" name="Genome Biol. Evol.">
        <title>The secreted proteins of Achlya hypogyna and Thraustotheca clavata identify the ancestral oomycete secretome and reveal gene acquisitions by horizontal gene transfer.</title>
        <authorList>
            <person name="Misner I."/>
            <person name="Blouin N."/>
            <person name="Leonard G."/>
            <person name="Richards T.A."/>
            <person name="Lane C.E."/>
        </authorList>
    </citation>
    <scope>NUCLEOTIDE SEQUENCE [LARGE SCALE GENOMIC DNA]</scope>
    <source>
        <strain evidence="3 4">ATCC 34112</strain>
    </source>
</reference>
<dbReference type="PANTHER" id="PTHR12558:SF36">
    <property type="entry name" value="ANAPHASE-PROMOTING COMPLEX SUBUNIT 7"/>
    <property type="match status" value="1"/>
</dbReference>
<accession>A0A1V9Z9Z2</accession>
<keyword evidence="1 2" id="KW-0802">TPR repeat</keyword>
<evidence type="ECO:0000256" key="1">
    <source>
        <dbReference type="ARBA" id="ARBA00022803"/>
    </source>
</evidence>
<sequence>MSILSSGIVLCGLYIVFATIIVLTTLNILQLTALLQANGSFNGSNLTAIDTTLSLSDLLYTRCKTVSQAFSLILNFDQPLFQSNNQTIHVQLINNLNGWNKATVLFYINGYDIAITCMVRHGSYYVEGQDISTKRAYDPMWICKNSIREREMLVRTLELQMSNLLHDGEFDSVLLLGSLVASLNKPQEQFGAIYELYADALMAKRDTTHALRYYKLCLALECGNEVTIRLKIARCMHQLDDISNALVILKALPANTRPLPVLMLLGKLYQSQGLTQQAKLAYSAALNSKTLNITRLNPYALEASFALAEMALNEQKQIDIQLPSTDGEWLNALFTTRECILTHRLPNALEAIERVEKIFSTNLYTLLEKARVQMELEWTELSLNSFHKARQLDNANVMYMDMYAKLLKQCGLTTQLNNLVRDLLGISDNRPEPWLAAACYSDMKGDSTTALQLCDRAIALDKDFARSHVYRGQLLFKLNRAEHAVAAFTTACKLEKSLDGYEGLVESYCDICLKGVDKYLDAMNVARLALLQAPKSPRSHVLLGTVLSLRPENRDKAKKTFERALTLNPDTMRAHFGLVDLWIHDGKYDQAIAKLLTLAQKQPRDVLYVKLGDVYTLNREYGNALPYYHRALSINPTLTKALQGLERVEKLMRGEDPDAALSTINGTIDDDDIESEYVDGV</sequence>
<dbReference type="EMBL" id="JNBS01002164">
    <property type="protein sequence ID" value="OQR94813.1"/>
    <property type="molecule type" value="Genomic_DNA"/>
</dbReference>
<dbReference type="OrthoDB" id="308440at2759"/>
<dbReference type="GO" id="GO:0016567">
    <property type="term" value="P:protein ubiquitination"/>
    <property type="evidence" value="ECO:0007669"/>
    <property type="project" value="TreeGrafter"/>
</dbReference>
<dbReference type="Gene3D" id="1.25.40.10">
    <property type="entry name" value="Tetratricopeptide repeat domain"/>
    <property type="match status" value="1"/>
</dbReference>
<dbReference type="Proteomes" id="UP000243217">
    <property type="component" value="Unassembled WGS sequence"/>
</dbReference>
<dbReference type="SMART" id="SM00028">
    <property type="entry name" value="TPR"/>
    <property type="match status" value="6"/>
</dbReference>
<dbReference type="InterPro" id="IPR019734">
    <property type="entry name" value="TPR_rpt"/>
</dbReference>
<feature type="repeat" description="TPR" evidence="2">
    <location>
        <begin position="605"/>
        <end position="638"/>
    </location>
</feature>
<organism evidence="3 4">
    <name type="scientific">Thraustotheca clavata</name>
    <dbReference type="NCBI Taxonomy" id="74557"/>
    <lineage>
        <taxon>Eukaryota</taxon>
        <taxon>Sar</taxon>
        <taxon>Stramenopiles</taxon>
        <taxon>Oomycota</taxon>
        <taxon>Saprolegniomycetes</taxon>
        <taxon>Saprolegniales</taxon>
        <taxon>Achlyaceae</taxon>
        <taxon>Thraustotheca</taxon>
    </lineage>
</organism>
<dbReference type="GO" id="GO:0045842">
    <property type="term" value="P:positive regulation of mitotic metaphase/anaphase transition"/>
    <property type="evidence" value="ECO:0007669"/>
    <property type="project" value="TreeGrafter"/>
</dbReference>
<dbReference type="PROSITE" id="PS50005">
    <property type="entry name" value="TPR"/>
    <property type="match status" value="1"/>
</dbReference>
<dbReference type="SUPFAM" id="SSF48452">
    <property type="entry name" value="TPR-like"/>
    <property type="match status" value="2"/>
</dbReference>
<keyword evidence="4" id="KW-1185">Reference proteome</keyword>
<comment type="caution">
    <text evidence="3">The sequence shown here is derived from an EMBL/GenBank/DDBJ whole genome shotgun (WGS) entry which is preliminary data.</text>
</comment>
<evidence type="ECO:0000313" key="4">
    <source>
        <dbReference type="Proteomes" id="UP000243217"/>
    </source>
</evidence>
<dbReference type="PANTHER" id="PTHR12558">
    <property type="entry name" value="CELL DIVISION CYCLE 16,23,27"/>
    <property type="match status" value="1"/>
</dbReference>
<dbReference type="InterPro" id="IPR011990">
    <property type="entry name" value="TPR-like_helical_dom_sf"/>
</dbReference>